<evidence type="ECO:0000313" key="1">
    <source>
        <dbReference type="EMBL" id="KAJ7344107.1"/>
    </source>
</evidence>
<comment type="caution">
    <text evidence="1">The sequence shown here is derived from an EMBL/GenBank/DDBJ whole genome shotgun (WGS) entry which is preliminary data.</text>
</comment>
<protein>
    <submittedName>
        <fullName evidence="1">Uncharacterized protein</fullName>
    </submittedName>
</protein>
<dbReference type="Proteomes" id="UP001163046">
    <property type="component" value="Unassembled WGS sequence"/>
</dbReference>
<dbReference type="AlphaFoldDB" id="A0A9W9YK52"/>
<accession>A0A9W9YK52</accession>
<proteinExistence type="predicted"/>
<evidence type="ECO:0000313" key="2">
    <source>
        <dbReference type="Proteomes" id="UP001163046"/>
    </source>
</evidence>
<gene>
    <name evidence="1" type="ORF">OS493_040334</name>
</gene>
<feature type="non-terminal residue" evidence="1">
    <location>
        <position position="1"/>
    </location>
</feature>
<name>A0A9W9YK52_9CNID</name>
<organism evidence="1 2">
    <name type="scientific">Desmophyllum pertusum</name>
    <dbReference type="NCBI Taxonomy" id="174260"/>
    <lineage>
        <taxon>Eukaryota</taxon>
        <taxon>Metazoa</taxon>
        <taxon>Cnidaria</taxon>
        <taxon>Anthozoa</taxon>
        <taxon>Hexacorallia</taxon>
        <taxon>Scleractinia</taxon>
        <taxon>Caryophylliina</taxon>
        <taxon>Caryophylliidae</taxon>
        <taxon>Desmophyllum</taxon>
    </lineage>
</organism>
<dbReference type="EMBL" id="MU827646">
    <property type="protein sequence ID" value="KAJ7344107.1"/>
    <property type="molecule type" value="Genomic_DNA"/>
</dbReference>
<sequence>LLYSMDSLSKRPSLTTAFSWNHPRQLRHFYLGHTRASVDPARFWARRDKEVHNRTIELATLKSPYCFSWDLRWWFGALAVSPCSSWSLTTCSPNLTRFKGFLIFLFPLHIDTKKFANSGSRCLLGKGLCFRQTETDYRTGYLQIEFPENNNYEVGTQFDVDVNGGAIEEN</sequence>
<keyword evidence="2" id="KW-1185">Reference proteome</keyword>
<reference evidence="1" key="1">
    <citation type="submission" date="2023-01" db="EMBL/GenBank/DDBJ databases">
        <title>Genome assembly of the deep-sea coral Lophelia pertusa.</title>
        <authorList>
            <person name="Herrera S."/>
            <person name="Cordes E."/>
        </authorList>
    </citation>
    <scope>NUCLEOTIDE SEQUENCE</scope>
    <source>
        <strain evidence="1">USNM1676648</strain>
        <tissue evidence="1">Polyp</tissue>
    </source>
</reference>